<gene>
    <name evidence="2" type="ORF">DRI96_05680</name>
</gene>
<dbReference type="PANTHER" id="PTHR37423">
    <property type="entry name" value="SOLUBLE LYTIC MUREIN TRANSGLYCOSYLASE-RELATED"/>
    <property type="match status" value="1"/>
</dbReference>
<dbReference type="InterPro" id="IPR008258">
    <property type="entry name" value="Transglycosylase_SLT_dom_1"/>
</dbReference>
<evidence type="ECO:0000313" key="3">
    <source>
        <dbReference type="Proteomes" id="UP000267654"/>
    </source>
</evidence>
<name>A0A662DB56_UNCAE</name>
<accession>A0A662DB56</accession>
<dbReference type="AlphaFoldDB" id="A0A662DB56"/>
<reference evidence="2 3" key="1">
    <citation type="submission" date="2018-06" db="EMBL/GenBank/DDBJ databases">
        <title>Extensive metabolic versatility and redundancy in microbially diverse, dynamic hydrothermal sediments.</title>
        <authorList>
            <person name="Dombrowski N."/>
            <person name="Teske A."/>
            <person name="Baker B.J."/>
        </authorList>
    </citation>
    <scope>NUCLEOTIDE SEQUENCE [LARGE SCALE GENOMIC DNA]</scope>
    <source>
        <strain evidence="2">B19_G9</strain>
    </source>
</reference>
<dbReference type="EMBL" id="QMQB01000216">
    <property type="protein sequence ID" value="RLE11747.1"/>
    <property type="molecule type" value="Genomic_DNA"/>
</dbReference>
<dbReference type="PANTHER" id="PTHR37423:SF2">
    <property type="entry name" value="MEMBRANE-BOUND LYTIC MUREIN TRANSGLYCOSYLASE C"/>
    <property type="match status" value="1"/>
</dbReference>
<organism evidence="2 3">
    <name type="scientific">Aerophobetes bacterium</name>
    <dbReference type="NCBI Taxonomy" id="2030807"/>
    <lineage>
        <taxon>Bacteria</taxon>
        <taxon>Candidatus Aerophobota</taxon>
    </lineage>
</organism>
<protein>
    <recommendedName>
        <fullName evidence="1">Transglycosylase SLT domain-containing protein</fullName>
    </recommendedName>
</protein>
<sequence>MDKVKRKMKRVSGIYLVLFFLLLFSHPVNVPFSYTSGEMKQSIKRFYNFYIHVTTLQDYYRYLEMDTPSFRLLMKRLKGKEKTYFLQMRPFLYELMKASQKTGIPIAFLASFVKRESQFNPKAVSNKGAYGLMGVTIQAYQDVVRLREKEKWIDDALKEYKNFSWDDVKTNPELNIVVGAIYYKFLLEIFENTTLACLAYNWGMGNVHIMQGKYKNTRDILDRLKELASFNSIWEEPAKYPDYILQFESVFQKINEKIKVVYATEQGLYQQGFALSLPAKQTPSS</sequence>
<evidence type="ECO:0000259" key="1">
    <source>
        <dbReference type="Pfam" id="PF01464"/>
    </source>
</evidence>
<dbReference type="Gene3D" id="1.10.530.10">
    <property type="match status" value="1"/>
</dbReference>
<evidence type="ECO:0000313" key="2">
    <source>
        <dbReference type="EMBL" id="RLE11747.1"/>
    </source>
</evidence>
<proteinExistence type="predicted"/>
<dbReference type="SUPFAM" id="SSF53955">
    <property type="entry name" value="Lysozyme-like"/>
    <property type="match status" value="1"/>
</dbReference>
<dbReference type="Pfam" id="PF01464">
    <property type="entry name" value="SLT"/>
    <property type="match status" value="1"/>
</dbReference>
<dbReference type="Proteomes" id="UP000267654">
    <property type="component" value="Unassembled WGS sequence"/>
</dbReference>
<dbReference type="InterPro" id="IPR023346">
    <property type="entry name" value="Lysozyme-like_dom_sf"/>
</dbReference>
<comment type="caution">
    <text evidence="2">The sequence shown here is derived from an EMBL/GenBank/DDBJ whole genome shotgun (WGS) entry which is preliminary data.</text>
</comment>
<feature type="domain" description="Transglycosylase SLT" evidence="1">
    <location>
        <begin position="97"/>
        <end position="216"/>
    </location>
</feature>